<comment type="caution">
    <text evidence="1">The sequence shown here is derived from an EMBL/GenBank/DDBJ whole genome shotgun (WGS) entry which is preliminary data.</text>
</comment>
<dbReference type="Proteomes" id="UP001055879">
    <property type="component" value="Linkage Group LG06"/>
</dbReference>
<organism evidence="1 2">
    <name type="scientific">Arctium lappa</name>
    <name type="common">Greater burdock</name>
    <name type="synonym">Lappa major</name>
    <dbReference type="NCBI Taxonomy" id="4217"/>
    <lineage>
        <taxon>Eukaryota</taxon>
        <taxon>Viridiplantae</taxon>
        <taxon>Streptophyta</taxon>
        <taxon>Embryophyta</taxon>
        <taxon>Tracheophyta</taxon>
        <taxon>Spermatophyta</taxon>
        <taxon>Magnoliopsida</taxon>
        <taxon>eudicotyledons</taxon>
        <taxon>Gunneridae</taxon>
        <taxon>Pentapetalae</taxon>
        <taxon>asterids</taxon>
        <taxon>campanulids</taxon>
        <taxon>Asterales</taxon>
        <taxon>Asteraceae</taxon>
        <taxon>Carduoideae</taxon>
        <taxon>Cardueae</taxon>
        <taxon>Arctiinae</taxon>
        <taxon>Arctium</taxon>
    </lineage>
</organism>
<proteinExistence type="predicted"/>
<keyword evidence="2" id="KW-1185">Reference proteome</keyword>
<name>A0ACB9BAE5_ARCLA</name>
<sequence length="130" mass="14515">MDRGVRDHSKRRRVAGSQHQEGGREKERRRQKESCRCSGLQGRKVSSFCFPVPGFSFQSFDLVFNDSIMEDASFAKGDCFSMNEVYVHDVVGSSKTLPVVGMAVDDGFCVDSPTEGLVGNEEDDEDFILH</sequence>
<reference evidence="1 2" key="2">
    <citation type="journal article" date="2022" name="Mol. Ecol. Resour.">
        <title>The genomes of chicory, endive, great burdock and yacon provide insights into Asteraceae paleo-polyploidization history and plant inulin production.</title>
        <authorList>
            <person name="Fan W."/>
            <person name="Wang S."/>
            <person name="Wang H."/>
            <person name="Wang A."/>
            <person name="Jiang F."/>
            <person name="Liu H."/>
            <person name="Zhao H."/>
            <person name="Xu D."/>
            <person name="Zhang Y."/>
        </authorList>
    </citation>
    <scope>NUCLEOTIDE SEQUENCE [LARGE SCALE GENOMIC DNA]</scope>
    <source>
        <strain evidence="2">cv. Niubang</strain>
    </source>
</reference>
<accession>A0ACB9BAE5</accession>
<evidence type="ECO:0000313" key="1">
    <source>
        <dbReference type="EMBL" id="KAI3719180.1"/>
    </source>
</evidence>
<gene>
    <name evidence="1" type="ORF">L6452_20074</name>
</gene>
<protein>
    <submittedName>
        <fullName evidence="1">Uncharacterized protein</fullName>
    </submittedName>
</protein>
<reference evidence="2" key="1">
    <citation type="journal article" date="2022" name="Mol. Ecol. Resour.">
        <title>The genomes of chicory, endive, great burdock and yacon provide insights into Asteraceae palaeo-polyploidization history and plant inulin production.</title>
        <authorList>
            <person name="Fan W."/>
            <person name="Wang S."/>
            <person name="Wang H."/>
            <person name="Wang A."/>
            <person name="Jiang F."/>
            <person name="Liu H."/>
            <person name="Zhao H."/>
            <person name="Xu D."/>
            <person name="Zhang Y."/>
        </authorList>
    </citation>
    <scope>NUCLEOTIDE SEQUENCE [LARGE SCALE GENOMIC DNA]</scope>
    <source>
        <strain evidence="2">cv. Niubang</strain>
    </source>
</reference>
<dbReference type="EMBL" id="CM042052">
    <property type="protein sequence ID" value="KAI3719180.1"/>
    <property type="molecule type" value="Genomic_DNA"/>
</dbReference>
<evidence type="ECO:0000313" key="2">
    <source>
        <dbReference type="Proteomes" id="UP001055879"/>
    </source>
</evidence>